<organism evidence="2 3">
    <name type="scientific">Wolfiporia cocos (strain MD-104)</name>
    <name type="common">Brown rot fungus</name>
    <dbReference type="NCBI Taxonomy" id="742152"/>
    <lineage>
        <taxon>Eukaryota</taxon>
        <taxon>Fungi</taxon>
        <taxon>Dikarya</taxon>
        <taxon>Basidiomycota</taxon>
        <taxon>Agaricomycotina</taxon>
        <taxon>Agaricomycetes</taxon>
        <taxon>Polyporales</taxon>
        <taxon>Phaeolaceae</taxon>
        <taxon>Wolfiporia</taxon>
    </lineage>
</organism>
<feature type="region of interest" description="Disordered" evidence="1">
    <location>
        <begin position="110"/>
        <end position="136"/>
    </location>
</feature>
<sequence length="163" mass="17797">MRKMLTPTQISFPISSPLRTHQHNSFHSVSVPEHLTSHPATVNGVNSGSCEGRTYKYGQGRVEQSSEGDSLMVKGLGNGARGRAVTETLCRHNERYVHRGALALDADELIPDSDNGGEQKSAKCAPASLGNQKAQDRREATLACIHNLQPHSHSPTQPRMLRH</sequence>
<dbReference type="AlphaFoldDB" id="A0A2H3IYF8"/>
<reference evidence="2 3" key="1">
    <citation type="journal article" date="2012" name="Science">
        <title>The Paleozoic origin of enzymatic lignin decomposition reconstructed from 31 fungal genomes.</title>
        <authorList>
            <person name="Floudas D."/>
            <person name="Binder M."/>
            <person name="Riley R."/>
            <person name="Barry K."/>
            <person name="Blanchette R.A."/>
            <person name="Henrissat B."/>
            <person name="Martinez A.T."/>
            <person name="Otillar R."/>
            <person name="Spatafora J.W."/>
            <person name="Yadav J.S."/>
            <person name="Aerts A."/>
            <person name="Benoit I."/>
            <person name="Boyd A."/>
            <person name="Carlson A."/>
            <person name="Copeland A."/>
            <person name="Coutinho P.M."/>
            <person name="de Vries R.P."/>
            <person name="Ferreira P."/>
            <person name="Findley K."/>
            <person name="Foster B."/>
            <person name="Gaskell J."/>
            <person name="Glotzer D."/>
            <person name="Gorecki P."/>
            <person name="Heitman J."/>
            <person name="Hesse C."/>
            <person name="Hori C."/>
            <person name="Igarashi K."/>
            <person name="Jurgens J.A."/>
            <person name="Kallen N."/>
            <person name="Kersten P."/>
            <person name="Kohler A."/>
            <person name="Kuees U."/>
            <person name="Kumar T.K.A."/>
            <person name="Kuo A."/>
            <person name="LaButti K."/>
            <person name="Larrondo L.F."/>
            <person name="Lindquist E."/>
            <person name="Ling A."/>
            <person name="Lombard V."/>
            <person name="Lucas S."/>
            <person name="Lundell T."/>
            <person name="Martin R."/>
            <person name="McLaughlin D.J."/>
            <person name="Morgenstern I."/>
            <person name="Morin E."/>
            <person name="Murat C."/>
            <person name="Nagy L.G."/>
            <person name="Nolan M."/>
            <person name="Ohm R.A."/>
            <person name="Patyshakuliyeva A."/>
            <person name="Rokas A."/>
            <person name="Ruiz-Duenas F.J."/>
            <person name="Sabat G."/>
            <person name="Salamov A."/>
            <person name="Samejima M."/>
            <person name="Schmutz J."/>
            <person name="Slot J.C."/>
            <person name="St John F."/>
            <person name="Stenlid J."/>
            <person name="Sun H."/>
            <person name="Sun S."/>
            <person name="Syed K."/>
            <person name="Tsang A."/>
            <person name="Wiebenga A."/>
            <person name="Young D."/>
            <person name="Pisabarro A."/>
            <person name="Eastwood D.C."/>
            <person name="Martin F."/>
            <person name="Cullen D."/>
            <person name="Grigoriev I.V."/>
            <person name="Hibbett D.S."/>
        </authorList>
    </citation>
    <scope>NUCLEOTIDE SEQUENCE [LARGE SCALE GENOMIC DNA]</scope>
    <source>
        <strain evidence="2 3">MD-104</strain>
    </source>
</reference>
<proteinExistence type="predicted"/>
<dbReference type="EMBL" id="KB467843">
    <property type="protein sequence ID" value="PCH34996.1"/>
    <property type="molecule type" value="Genomic_DNA"/>
</dbReference>
<feature type="region of interest" description="Disordered" evidence="1">
    <location>
        <begin position="1"/>
        <end position="26"/>
    </location>
</feature>
<name>A0A2H3IYF8_WOLCO</name>
<evidence type="ECO:0000313" key="3">
    <source>
        <dbReference type="Proteomes" id="UP000218811"/>
    </source>
</evidence>
<protein>
    <submittedName>
        <fullName evidence="2">Uncharacterized protein</fullName>
    </submittedName>
</protein>
<gene>
    <name evidence="2" type="ORF">WOLCODRAFT_155646</name>
</gene>
<evidence type="ECO:0000313" key="2">
    <source>
        <dbReference type="EMBL" id="PCH34996.1"/>
    </source>
</evidence>
<keyword evidence="3" id="KW-1185">Reference proteome</keyword>
<accession>A0A2H3IYF8</accession>
<evidence type="ECO:0000256" key="1">
    <source>
        <dbReference type="SAM" id="MobiDB-lite"/>
    </source>
</evidence>
<dbReference type="Proteomes" id="UP000218811">
    <property type="component" value="Unassembled WGS sequence"/>
</dbReference>